<feature type="signal peptide" evidence="1">
    <location>
        <begin position="1"/>
        <end position="22"/>
    </location>
</feature>
<evidence type="ECO:0000313" key="2">
    <source>
        <dbReference type="EMBL" id="MBU2693086.1"/>
    </source>
</evidence>
<protein>
    <recommendedName>
        <fullName evidence="4">Lipoprotein</fullName>
    </recommendedName>
</protein>
<dbReference type="PROSITE" id="PS51257">
    <property type="entry name" value="PROKAR_LIPOPROTEIN"/>
    <property type="match status" value="1"/>
</dbReference>
<proteinExistence type="predicted"/>
<evidence type="ECO:0008006" key="4">
    <source>
        <dbReference type="Google" id="ProtNLM"/>
    </source>
</evidence>
<gene>
    <name evidence="2" type="ORF">KJ970_19390</name>
</gene>
<feature type="chain" id="PRO_5036979963" description="Lipoprotein" evidence="1">
    <location>
        <begin position="23"/>
        <end position="172"/>
    </location>
</feature>
<dbReference type="EMBL" id="JAHJDP010000112">
    <property type="protein sequence ID" value="MBU2693086.1"/>
    <property type="molecule type" value="Genomic_DNA"/>
</dbReference>
<evidence type="ECO:0000256" key="1">
    <source>
        <dbReference type="SAM" id="SignalP"/>
    </source>
</evidence>
<accession>A0A948W8V5</accession>
<dbReference type="Proteomes" id="UP000777784">
    <property type="component" value="Unassembled WGS sequence"/>
</dbReference>
<evidence type="ECO:0000313" key="3">
    <source>
        <dbReference type="Proteomes" id="UP000777784"/>
    </source>
</evidence>
<dbReference type="AlphaFoldDB" id="A0A948W8V5"/>
<name>A0A948W8V5_UNCEI</name>
<sequence>MKAQIRCVATFSILAVLFTACSFTKVTPGRLYNLSTGDILLVELVPSCEGNGTIAGITAEGDSLIGEYTVHYGSGPVAPPHTIPWDTKNNQSALGIKESNGTYGNQTSWPEVYGYGQASKAKPVGTATLVSKRGLVVQIVMYSMAYGYSSGDGVARDNQGNWYRAHLGTLKR</sequence>
<reference evidence="2" key="1">
    <citation type="submission" date="2021-05" db="EMBL/GenBank/DDBJ databases">
        <title>Energy efficiency and biological interactions define the core microbiome of deep oligotrophic groundwater.</title>
        <authorList>
            <person name="Mehrshad M."/>
            <person name="Lopez-Fernandez M."/>
            <person name="Bell E."/>
            <person name="Bernier-Latmani R."/>
            <person name="Bertilsson S."/>
            <person name="Dopson M."/>
        </authorList>
    </citation>
    <scope>NUCLEOTIDE SEQUENCE</scope>
    <source>
        <strain evidence="2">Modern_marine.mb.64</strain>
    </source>
</reference>
<keyword evidence="1" id="KW-0732">Signal</keyword>
<comment type="caution">
    <text evidence="2">The sequence shown here is derived from an EMBL/GenBank/DDBJ whole genome shotgun (WGS) entry which is preliminary data.</text>
</comment>
<organism evidence="2 3">
    <name type="scientific">Eiseniibacteriota bacterium</name>
    <dbReference type="NCBI Taxonomy" id="2212470"/>
    <lineage>
        <taxon>Bacteria</taxon>
        <taxon>Candidatus Eiseniibacteriota</taxon>
    </lineage>
</organism>